<keyword evidence="3 6" id="KW-0489">Methyltransferase</keyword>
<name>A0ABS9L3R2_9MICC</name>
<dbReference type="PANTHER" id="PTHR43619:SF2">
    <property type="entry name" value="S-ADENOSYL-L-METHIONINE-DEPENDENT METHYLTRANSFERASES SUPERFAMILY PROTEIN"/>
    <property type="match status" value="1"/>
</dbReference>
<evidence type="ECO:0000256" key="7">
    <source>
        <dbReference type="SAM" id="Phobius"/>
    </source>
</evidence>
<dbReference type="SUPFAM" id="SSF53335">
    <property type="entry name" value="S-adenosyl-L-methionine-dependent methyltransferases"/>
    <property type="match status" value="1"/>
</dbReference>
<evidence type="ECO:0000256" key="6">
    <source>
        <dbReference type="RuleBase" id="RU362030"/>
    </source>
</evidence>
<keyword evidence="4 8" id="KW-0808">Transferase</keyword>
<keyword evidence="7" id="KW-0472">Membrane</keyword>
<dbReference type="Pfam" id="PF04072">
    <property type="entry name" value="LCM"/>
    <property type="match status" value="1"/>
</dbReference>
<feature type="transmembrane region" description="Helical" evidence="7">
    <location>
        <begin position="12"/>
        <end position="30"/>
    </location>
</feature>
<evidence type="ECO:0000256" key="5">
    <source>
        <dbReference type="ARBA" id="ARBA00022691"/>
    </source>
</evidence>
<dbReference type="NCBIfam" id="TIGR00027">
    <property type="entry name" value="mthyl_TIGR00027"/>
    <property type="match status" value="1"/>
</dbReference>
<keyword evidence="5 6" id="KW-0949">S-adenosyl-L-methionine</keyword>
<protein>
    <recommendedName>
        <fullName evidence="6">S-adenosyl-L-methionine-dependent methyltransferase</fullName>
        <ecNumber evidence="6">2.1.1.-</ecNumber>
    </recommendedName>
</protein>
<evidence type="ECO:0000313" key="8">
    <source>
        <dbReference type="EMBL" id="MCG2621198.1"/>
    </source>
</evidence>
<sequence>MRQLLSAVAYRIIQVLLFPFTLAGYVVFMARMFSFSRRTGASTTALSPLYLRWMLHRLGSRADLPCERLVLALPAVPHQGLRLATAATLLAHRLTGYVPAGYRYPYRAAVPAAYEEAGRTTFFDAALERHLDAVDQFVLLGAGYDTRAFRLPAGTAVKCFEVDTARTQAVKRRALAAAGIESSRITFVEADFERDDWLGRLVAAGFDPGKPSFFLWEAVTMYLDRRAVEATLRAIAGTAAGSVVAFDYFTAEGLKEKSFFMGVARSSLKALGEPLTFGIDAVPPSWGPVAAFLADRGFGLEELRAFGRTAGRPQGLGGLVAAVVEARH</sequence>
<dbReference type="PANTHER" id="PTHR43619">
    <property type="entry name" value="S-ADENOSYL-L-METHIONINE-DEPENDENT METHYLTRANSFERASE YKTD-RELATED"/>
    <property type="match status" value="1"/>
</dbReference>
<keyword evidence="9" id="KW-1185">Reference proteome</keyword>
<accession>A0ABS9L3R2</accession>
<evidence type="ECO:0000256" key="2">
    <source>
        <dbReference type="ARBA" id="ARBA00008138"/>
    </source>
</evidence>
<evidence type="ECO:0000256" key="1">
    <source>
        <dbReference type="ARBA" id="ARBA00003907"/>
    </source>
</evidence>
<comment type="caution">
    <text evidence="8">The sequence shown here is derived from an EMBL/GenBank/DDBJ whole genome shotgun (WGS) entry which is preliminary data.</text>
</comment>
<gene>
    <name evidence="8" type="ORF">LVY72_04635</name>
</gene>
<evidence type="ECO:0000313" key="9">
    <source>
        <dbReference type="Proteomes" id="UP001165368"/>
    </source>
</evidence>
<keyword evidence="7" id="KW-0812">Transmembrane</keyword>
<dbReference type="GO" id="GO:0032259">
    <property type="term" value="P:methylation"/>
    <property type="evidence" value="ECO:0007669"/>
    <property type="project" value="UniProtKB-KW"/>
</dbReference>
<organism evidence="8 9">
    <name type="scientific">Arthrobacter hankyongi</name>
    <dbReference type="NCBI Taxonomy" id="2904801"/>
    <lineage>
        <taxon>Bacteria</taxon>
        <taxon>Bacillati</taxon>
        <taxon>Actinomycetota</taxon>
        <taxon>Actinomycetes</taxon>
        <taxon>Micrococcales</taxon>
        <taxon>Micrococcaceae</taxon>
        <taxon>Arthrobacter</taxon>
    </lineage>
</organism>
<evidence type="ECO:0000256" key="3">
    <source>
        <dbReference type="ARBA" id="ARBA00022603"/>
    </source>
</evidence>
<dbReference type="GO" id="GO:0008168">
    <property type="term" value="F:methyltransferase activity"/>
    <property type="evidence" value="ECO:0007669"/>
    <property type="project" value="UniProtKB-KW"/>
</dbReference>
<dbReference type="InterPro" id="IPR007213">
    <property type="entry name" value="Ppm1/Ppm2/Tcmp"/>
</dbReference>
<reference evidence="8" key="1">
    <citation type="submission" date="2022-01" db="EMBL/GenBank/DDBJ databases">
        <authorList>
            <person name="Jo J.-H."/>
            <person name="Im W.-T."/>
        </authorList>
    </citation>
    <scope>NUCLEOTIDE SEQUENCE</scope>
    <source>
        <strain evidence="8">I2-34</strain>
    </source>
</reference>
<dbReference type="Proteomes" id="UP001165368">
    <property type="component" value="Unassembled WGS sequence"/>
</dbReference>
<proteinExistence type="inferred from homology"/>
<keyword evidence="7" id="KW-1133">Transmembrane helix</keyword>
<dbReference type="InterPro" id="IPR011610">
    <property type="entry name" value="SAM_mthyl_Trfase_ML2640-like"/>
</dbReference>
<dbReference type="EC" id="2.1.1.-" evidence="6"/>
<dbReference type="RefSeq" id="WP_237818304.1">
    <property type="nucleotide sequence ID" value="NZ_JAKLTQ010000002.1"/>
</dbReference>
<dbReference type="Gene3D" id="3.40.50.150">
    <property type="entry name" value="Vaccinia Virus protein VP39"/>
    <property type="match status" value="1"/>
</dbReference>
<dbReference type="InterPro" id="IPR029063">
    <property type="entry name" value="SAM-dependent_MTases_sf"/>
</dbReference>
<comment type="similarity">
    <text evidence="2 6">Belongs to the UPF0677 family.</text>
</comment>
<evidence type="ECO:0000256" key="4">
    <source>
        <dbReference type="ARBA" id="ARBA00022679"/>
    </source>
</evidence>
<dbReference type="EMBL" id="JAKLTQ010000002">
    <property type="protein sequence ID" value="MCG2621198.1"/>
    <property type="molecule type" value="Genomic_DNA"/>
</dbReference>
<comment type="function">
    <text evidence="1 6">Exhibits S-adenosyl-L-methionine-dependent methyltransferase activity.</text>
</comment>